<evidence type="ECO:0000259" key="2">
    <source>
        <dbReference type="Pfam" id="PF12638"/>
    </source>
</evidence>
<dbReference type="Proteomes" id="UP001596990">
    <property type="component" value="Unassembled WGS sequence"/>
</dbReference>
<evidence type="ECO:0000313" key="4">
    <source>
        <dbReference type="Proteomes" id="UP001596990"/>
    </source>
</evidence>
<evidence type="ECO:0000313" key="3">
    <source>
        <dbReference type="EMBL" id="MFD1017718.1"/>
    </source>
</evidence>
<gene>
    <name evidence="3" type="ORF">ACFQ2J_00790</name>
</gene>
<comment type="caution">
    <text evidence="3">The sequence shown here is derived from an EMBL/GenBank/DDBJ whole genome shotgun (WGS) entry which is preliminary data.</text>
</comment>
<evidence type="ECO:0000256" key="1">
    <source>
        <dbReference type="ARBA" id="ARBA00022946"/>
    </source>
</evidence>
<reference evidence="4" key="1">
    <citation type="journal article" date="2019" name="Int. J. Syst. Evol. Microbiol.">
        <title>The Global Catalogue of Microorganisms (GCM) 10K type strain sequencing project: providing services to taxonomists for standard genome sequencing and annotation.</title>
        <authorList>
            <consortium name="The Broad Institute Genomics Platform"/>
            <consortium name="The Broad Institute Genome Sequencing Center for Infectious Disease"/>
            <person name="Wu L."/>
            <person name="Ma J."/>
        </authorList>
    </citation>
    <scope>NUCLEOTIDE SEQUENCE [LARGE SCALE GENOMIC DNA]</scope>
    <source>
        <strain evidence="4">CCUG 56607</strain>
    </source>
</reference>
<accession>A0ABW3KXX1</accession>
<organism evidence="3 4">
    <name type="scientific">Thalassobacillus hwangdonensis</name>
    <dbReference type="NCBI Taxonomy" id="546108"/>
    <lineage>
        <taxon>Bacteria</taxon>
        <taxon>Bacillati</taxon>
        <taxon>Bacillota</taxon>
        <taxon>Bacilli</taxon>
        <taxon>Bacillales</taxon>
        <taxon>Bacillaceae</taxon>
        <taxon>Thalassobacillus</taxon>
    </lineage>
</organism>
<dbReference type="EMBL" id="JBHTKL010000001">
    <property type="protein sequence ID" value="MFD1017718.1"/>
    <property type="molecule type" value="Genomic_DNA"/>
</dbReference>
<dbReference type="Pfam" id="PF12638">
    <property type="entry name" value="Staygreen"/>
    <property type="match status" value="1"/>
</dbReference>
<sequence length="151" mass="17835">MTFSPFKVYTQFRRPVQPCTPVAERKYTLTHSDTTGDLFLTVAFEIAEDQLNELRDEVIGEWRTDHCNLNFYGKVFVGDERWPEAWQKLRYQIFVKELPTALKAIFYGERWLIEQEPCLLEVPVYVEFQSNFSSFNGVMYMGLVSDYYVAE</sequence>
<proteinExistence type="predicted"/>
<dbReference type="PANTHER" id="PTHR31750:SF4">
    <property type="entry name" value="LP06106P"/>
    <property type="match status" value="1"/>
</dbReference>
<dbReference type="RefSeq" id="WP_386055676.1">
    <property type="nucleotide sequence ID" value="NZ_JBHTKL010000001.1"/>
</dbReference>
<keyword evidence="1" id="KW-0809">Transit peptide</keyword>
<protein>
    <submittedName>
        <fullName evidence="3">Staygreen family protein</fullName>
    </submittedName>
</protein>
<dbReference type="InterPro" id="IPR024438">
    <property type="entry name" value="Staygreen"/>
</dbReference>
<keyword evidence="4" id="KW-1185">Reference proteome</keyword>
<dbReference type="PANTHER" id="PTHR31750">
    <property type="entry name" value="PROTEIN STAY-GREEN 1, CHLOROPLASTIC-RELATED"/>
    <property type="match status" value="1"/>
</dbReference>
<name>A0ABW3KXX1_9BACI</name>
<feature type="domain" description="Staygreen protein" evidence="2">
    <location>
        <begin position="3"/>
        <end position="147"/>
    </location>
</feature>